<dbReference type="Pfam" id="PF00160">
    <property type="entry name" value="Pro_isomerase"/>
    <property type="match status" value="1"/>
</dbReference>
<protein>
    <recommendedName>
        <fullName evidence="3">PPIase cyclophilin-type domain-containing protein</fullName>
    </recommendedName>
</protein>
<keyword evidence="2" id="KW-0539">Nucleus</keyword>
<evidence type="ECO:0000256" key="1">
    <source>
        <dbReference type="ARBA" id="ARBA00004123"/>
    </source>
</evidence>
<evidence type="ECO:0000313" key="5">
    <source>
        <dbReference type="Proteomes" id="UP001178507"/>
    </source>
</evidence>
<dbReference type="SUPFAM" id="SSF50891">
    <property type="entry name" value="Cyclophilin-like"/>
    <property type="match status" value="1"/>
</dbReference>
<keyword evidence="5" id="KW-1185">Reference proteome</keyword>
<evidence type="ECO:0000313" key="4">
    <source>
        <dbReference type="EMBL" id="CAJ1372910.1"/>
    </source>
</evidence>
<gene>
    <name evidence="4" type="ORF">EVOR1521_LOCUS2885</name>
</gene>
<sequence length="282" mass="31091">MAGGMLVEDHDDAVEVVEEVTSFSFEIPDGVKAGVTLKVTAPDGVTLHIPLPQNILKGDKMVMVKSLEGKWGIKHVVRADAATVVASPQSRIKSREDVARDLSQPHVCNVHLRTTKGIIKLRVVPNWAPKGAQRFLQLVTDKYYTDLPVYRAVDTFLVQFGITGDPDRSEKYEAIEDDELRGIPILEGMVCFAAAAANSRQATVCLFLSDFPQLGKNSWETPFARVSEESFPVLRSIFTGYGDMPQCGGTGPDPIQLQDRGNSYITECFPECDFVESAEWVQ</sequence>
<dbReference type="AlphaFoldDB" id="A0AA36HQG9"/>
<evidence type="ECO:0000259" key="3">
    <source>
        <dbReference type="Pfam" id="PF00160"/>
    </source>
</evidence>
<name>A0AA36HQG9_9DINO</name>
<dbReference type="EMBL" id="CAUJNA010000164">
    <property type="protein sequence ID" value="CAJ1372910.1"/>
    <property type="molecule type" value="Genomic_DNA"/>
</dbReference>
<dbReference type="InterPro" id="IPR002130">
    <property type="entry name" value="Cyclophilin-type_PPIase_dom"/>
</dbReference>
<dbReference type="PANTHER" id="PTHR45625">
    <property type="entry name" value="PEPTIDYL-PROLYL CIS-TRANS ISOMERASE-RELATED"/>
    <property type="match status" value="1"/>
</dbReference>
<dbReference type="InterPro" id="IPR029000">
    <property type="entry name" value="Cyclophilin-like_dom_sf"/>
</dbReference>
<comment type="caution">
    <text evidence="4">The sequence shown here is derived from an EMBL/GenBank/DDBJ whole genome shotgun (WGS) entry which is preliminary data.</text>
</comment>
<dbReference type="Proteomes" id="UP001178507">
    <property type="component" value="Unassembled WGS sequence"/>
</dbReference>
<dbReference type="GO" id="GO:0071013">
    <property type="term" value="C:catalytic step 2 spliceosome"/>
    <property type="evidence" value="ECO:0007669"/>
    <property type="project" value="TreeGrafter"/>
</dbReference>
<accession>A0AA36HQG9</accession>
<feature type="domain" description="PPIase cyclophilin-type" evidence="3">
    <location>
        <begin position="110"/>
        <end position="239"/>
    </location>
</feature>
<dbReference type="GO" id="GO:0003755">
    <property type="term" value="F:peptidyl-prolyl cis-trans isomerase activity"/>
    <property type="evidence" value="ECO:0007669"/>
    <property type="project" value="InterPro"/>
</dbReference>
<dbReference type="PANTHER" id="PTHR45625:SF6">
    <property type="entry name" value="SPLICEOSOME-ASSOCIATED PROTEIN CWC27 HOMOLOG"/>
    <property type="match status" value="1"/>
</dbReference>
<organism evidence="4 5">
    <name type="scientific">Effrenium voratum</name>
    <dbReference type="NCBI Taxonomy" id="2562239"/>
    <lineage>
        <taxon>Eukaryota</taxon>
        <taxon>Sar</taxon>
        <taxon>Alveolata</taxon>
        <taxon>Dinophyceae</taxon>
        <taxon>Suessiales</taxon>
        <taxon>Symbiodiniaceae</taxon>
        <taxon>Effrenium</taxon>
    </lineage>
</organism>
<comment type="subcellular location">
    <subcellularLocation>
        <location evidence="1">Nucleus</location>
    </subcellularLocation>
</comment>
<proteinExistence type="predicted"/>
<reference evidence="4" key="1">
    <citation type="submission" date="2023-08" db="EMBL/GenBank/DDBJ databases">
        <authorList>
            <person name="Chen Y."/>
            <person name="Shah S."/>
            <person name="Dougan E. K."/>
            <person name="Thang M."/>
            <person name="Chan C."/>
        </authorList>
    </citation>
    <scope>NUCLEOTIDE SEQUENCE</scope>
</reference>
<dbReference type="Gene3D" id="2.40.100.10">
    <property type="entry name" value="Cyclophilin-like"/>
    <property type="match status" value="1"/>
</dbReference>
<evidence type="ECO:0000256" key="2">
    <source>
        <dbReference type="ARBA" id="ARBA00023242"/>
    </source>
</evidence>
<dbReference type="InterPro" id="IPR044666">
    <property type="entry name" value="Cyclophilin_A-like"/>
</dbReference>